<feature type="domain" description="DUF7054" evidence="1">
    <location>
        <begin position="30"/>
        <end position="118"/>
    </location>
</feature>
<dbReference type="Proteomes" id="UP000011116">
    <property type="component" value="Chromosome 7H"/>
</dbReference>
<keyword evidence="3" id="KW-1185">Reference proteome</keyword>
<dbReference type="AlphaFoldDB" id="A0A8I6Z0T6"/>
<reference evidence="3" key="1">
    <citation type="journal article" date="2012" name="Nature">
        <title>A physical, genetic and functional sequence assembly of the barley genome.</title>
        <authorList>
            <consortium name="The International Barley Genome Sequencing Consortium"/>
            <person name="Mayer K.F."/>
            <person name="Waugh R."/>
            <person name="Brown J.W."/>
            <person name="Schulman A."/>
            <person name="Langridge P."/>
            <person name="Platzer M."/>
            <person name="Fincher G.B."/>
            <person name="Muehlbauer G.J."/>
            <person name="Sato K."/>
            <person name="Close T.J."/>
            <person name="Wise R.P."/>
            <person name="Stein N."/>
        </authorList>
    </citation>
    <scope>NUCLEOTIDE SEQUENCE [LARGE SCALE GENOMIC DNA]</scope>
    <source>
        <strain evidence="3">cv. Morex</strain>
    </source>
</reference>
<dbReference type="EnsemblPlants" id="HORVU.MOREX.r3.7HG0647010.1">
    <property type="protein sequence ID" value="HORVU.MOREX.r3.7HG0647010.1"/>
    <property type="gene ID" value="HORVU.MOREX.r3.7HG0647010"/>
</dbReference>
<dbReference type="InterPro" id="IPR040358">
    <property type="entry name" value="At4g22758-like"/>
</dbReference>
<dbReference type="PANTHER" id="PTHR33270:SF51">
    <property type="entry name" value="OS06G0136300 PROTEIN"/>
    <property type="match status" value="1"/>
</dbReference>
<sequence length="143" mass="15520">MRSSMHVPAAVEALLGHPVAALSERPAPRLARLLVNVTVERSLWPVHVLLGADATVADLARVAVATYAAEGRRPPLPADDGSTDAAARFELHLSKYVLDALDPEEKVLDLGSRNFFLCSNRATLTQRSDHHLLLRSARPCLDV</sequence>
<dbReference type="Gramene" id="HORVU.MOREX.r2.7HG0536950.1">
    <property type="protein sequence ID" value="HORVU.MOREX.r2.7HG0536950.1"/>
    <property type="gene ID" value="HORVU.MOREX.r2.7HG0536950"/>
</dbReference>
<dbReference type="InterPro" id="IPR055482">
    <property type="entry name" value="DUF7054"/>
</dbReference>
<dbReference type="Pfam" id="PF23156">
    <property type="entry name" value="DUF7054"/>
    <property type="match status" value="1"/>
</dbReference>
<dbReference type="PANTHER" id="PTHR33270">
    <property type="entry name" value="BNAC05G50380D PROTEIN"/>
    <property type="match status" value="1"/>
</dbReference>
<dbReference type="Gramene" id="HORVU.MOREX.r3.7HG0647010.1">
    <property type="protein sequence ID" value="HORVU.MOREX.r3.7HG0647010.1"/>
    <property type="gene ID" value="HORVU.MOREX.r3.7HG0647010"/>
</dbReference>
<proteinExistence type="predicted"/>
<dbReference type="SMR" id="A0A8I6Z0T6"/>
<reference evidence="2" key="3">
    <citation type="submission" date="2022-01" db="UniProtKB">
        <authorList>
            <consortium name="EnsemblPlants"/>
        </authorList>
    </citation>
    <scope>IDENTIFICATION</scope>
    <source>
        <strain evidence="2">subsp. vulgare</strain>
    </source>
</reference>
<accession>A0A8I6Z0T6</accession>
<protein>
    <recommendedName>
        <fullName evidence="1">DUF7054 domain-containing protein</fullName>
    </recommendedName>
</protein>
<evidence type="ECO:0000313" key="2">
    <source>
        <dbReference type="EnsemblPlants" id="HORVU.MOREX.r3.7HG0647010.1"/>
    </source>
</evidence>
<evidence type="ECO:0000259" key="1">
    <source>
        <dbReference type="Pfam" id="PF23156"/>
    </source>
</evidence>
<reference evidence="2" key="2">
    <citation type="submission" date="2020-10" db="EMBL/GenBank/DDBJ databases">
        <authorList>
            <person name="Scholz U."/>
            <person name="Mascher M."/>
            <person name="Fiebig A."/>
        </authorList>
    </citation>
    <scope>NUCLEOTIDE SEQUENCE [LARGE SCALE GENOMIC DNA]</scope>
    <source>
        <strain evidence="2">cv. Morex</strain>
    </source>
</reference>
<organism evidence="2 3">
    <name type="scientific">Hordeum vulgare subsp. vulgare</name>
    <name type="common">Domesticated barley</name>
    <dbReference type="NCBI Taxonomy" id="112509"/>
    <lineage>
        <taxon>Eukaryota</taxon>
        <taxon>Viridiplantae</taxon>
        <taxon>Streptophyta</taxon>
        <taxon>Embryophyta</taxon>
        <taxon>Tracheophyta</taxon>
        <taxon>Spermatophyta</taxon>
        <taxon>Magnoliopsida</taxon>
        <taxon>Liliopsida</taxon>
        <taxon>Poales</taxon>
        <taxon>Poaceae</taxon>
        <taxon>BOP clade</taxon>
        <taxon>Pooideae</taxon>
        <taxon>Triticodae</taxon>
        <taxon>Triticeae</taxon>
        <taxon>Hordeinae</taxon>
        <taxon>Hordeum</taxon>
    </lineage>
</organism>
<name>A0A8I6Z0T6_HORVV</name>
<evidence type="ECO:0000313" key="3">
    <source>
        <dbReference type="Proteomes" id="UP000011116"/>
    </source>
</evidence>